<proteinExistence type="predicted"/>
<evidence type="ECO:0000259" key="1">
    <source>
        <dbReference type="Pfam" id="PF11695"/>
    </source>
</evidence>
<protein>
    <recommendedName>
        <fullName evidence="1">DUF3291 domain-containing protein</fullName>
    </recommendedName>
</protein>
<dbReference type="STRING" id="538381.GCA_001696535_03137"/>
<gene>
    <name evidence="2" type="ORF">SAMN05421512_102384</name>
</gene>
<organism evidence="2 3">
    <name type="scientific">Stappia indica</name>
    <dbReference type="NCBI Taxonomy" id="538381"/>
    <lineage>
        <taxon>Bacteria</taxon>
        <taxon>Pseudomonadati</taxon>
        <taxon>Pseudomonadota</taxon>
        <taxon>Alphaproteobacteria</taxon>
        <taxon>Hyphomicrobiales</taxon>
        <taxon>Stappiaceae</taxon>
        <taxon>Stappia</taxon>
    </lineage>
</organism>
<accession>A0A285RT59</accession>
<dbReference type="InterPro" id="IPR021708">
    <property type="entry name" value="DUF3291"/>
</dbReference>
<dbReference type="EMBL" id="OBML01000002">
    <property type="protein sequence ID" value="SOB97054.1"/>
    <property type="molecule type" value="Genomic_DNA"/>
</dbReference>
<dbReference type="Proteomes" id="UP000219331">
    <property type="component" value="Unassembled WGS sequence"/>
</dbReference>
<evidence type="ECO:0000313" key="3">
    <source>
        <dbReference type="Proteomes" id="UP000219331"/>
    </source>
</evidence>
<dbReference type="Pfam" id="PF11695">
    <property type="entry name" value="DUF3291"/>
    <property type="match status" value="1"/>
</dbReference>
<dbReference type="RefSeq" id="WP_097174123.1">
    <property type="nucleotide sequence ID" value="NZ_OBML01000002.1"/>
</dbReference>
<dbReference type="AlphaFoldDB" id="A0A285RT59"/>
<dbReference type="OrthoDB" id="2376237at2"/>
<feature type="domain" description="DUF3291" evidence="1">
    <location>
        <begin position="6"/>
        <end position="155"/>
    </location>
</feature>
<sequence length="182" mass="20506">MRDHRLAVYTFNQFVAPYQSDRIRGFREAEPGTFLAIENAEGFVARSGYEGEEGPSSWGEQVFPHCWTNSNGDGWAPSTLSLWASLEALMAATYQGPHGRALRNGKDWHVPADHIPEYVLWWVAEGDTPDWAEAVGRFEELMENGPNPRAFTFKTAFDPIGKPYKPDVARMKDLARQTAQKS</sequence>
<evidence type="ECO:0000313" key="2">
    <source>
        <dbReference type="EMBL" id="SOB97054.1"/>
    </source>
</evidence>
<name>A0A285RT59_9HYPH</name>
<keyword evidence="3" id="KW-1185">Reference proteome</keyword>
<reference evidence="2 3" key="1">
    <citation type="submission" date="2017-08" db="EMBL/GenBank/DDBJ databases">
        <authorList>
            <person name="de Groot N.N."/>
        </authorList>
    </citation>
    <scope>NUCLEOTIDE SEQUENCE [LARGE SCALE GENOMIC DNA]</scope>
    <source>
        <strain evidence="2 3">USBA 352</strain>
    </source>
</reference>